<evidence type="ECO:0000313" key="2">
    <source>
        <dbReference type="EMBL" id="CCB70780.1"/>
    </source>
</evidence>
<accession>G2Z5I2</accession>
<name>G2Z5I2_FLABF</name>
<dbReference type="Proteomes" id="UP000009186">
    <property type="component" value="Chromosome"/>
</dbReference>
<dbReference type="EMBL" id="FQ859183">
    <property type="protein sequence ID" value="CCB70780.1"/>
    <property type="molecule type" value="Genomic_DNA"/>
</dbReference>
<organism evidence="2 3">
    <name type="scientific">Flavobacterium branchiophilum (strain FL-15)</name>
    <dbReference type="NCBI Taxonomy" id="1034807"/>
    <lineage>
        <taxon>Bacteria</taxon>
        <taxon>Pseudomonadati</taxon>
        <taxon>Bacteroidota</taxon>
        <taxon>Flavobacteriia</taxon>
        <taxon>Flavobacteriales</taxon>
        <taxon>Flavobacteriaceae</taxon>
        <taxon>Flavobacterium</taxon>
    </lineage>
</organism>
<dbReference type="AlphaFoldDB" id="G2Z5I2"/>
<evidence type="ECO:0000256" key="1">
    <source>
        <dbReference type="SAM" id="Phobius"/>
    </source>
</evidence>
<dbReference type="HOGENOM" id="CLU_3043633_0_0_10"/>
<protein>
    <submittedName>
        <fullName evidence="2">Uncharacterized protein</fullName>
    </submittedName>
</protein>
<evidence type="ECO:0000313" key="3">
    <source>
        <dbReference type="Proteomes" id="UP000009186"/>
    </source>
</evidence>
<feature type="transmembrane region" description="Helical" evidence="1">
    <location>
        <begin position="5"/>
        <end position="25"/>
    </location>
</feature>
<reference evidence="2 3" key="1">
    <citation type="journal article" date="2011" name="Appl. Environ. Microbiol.">
        <title>Complete genome sequence of the fish pathogen Flavobacterium branchiophilum.</title>
        <authorList>
            <consortium name="1:IP"/>
            <consortium name="Microbial Evolutionary Genomics,F-75015 Paris"/>
            <consortium name="France 2:CNRS"/>
            <consortium name="URA2171"/>
            <consortium name="F-75015 Paris,France 3:Unite de Virologie et Immunologie Mol."/>
            <consortium name="INRA,78352 Jouy en Josas Cedex"/>
            <consortium name="France. 4:Unite de Mathemathique"/>
            <consortium name="Informatique et Genome,INRA"/>
            <consortium name="78352 Jouy en Josas Cedex"/>
            <consortium name="France. 5:CEA/Genoscope"/>
            <consortium name="Evry"/>
            <consortium name="France"/>
            <person name="Touchon M."/>
            <person name="Barbier P."/>
            <person name="Bernardet J.F."/>
            <person name="Loux V."/>
            <person name="Vacherie B."/>
            <person name="Barbe V."/>
            <person name="Rocha E.P."/>
            <person name="Duchaud E."/>
        </authorList>
    </citation>
    <scope>NUCLEOTIDE SEQUENCE [LARGE SCALE GENOMIC DNA]</scope>
    <source>
        <strain evidence="2 3">FL-15</strain>
    </source>
</reference>
<sequence length="54" mass="6385">MKKKLLYFPIVITLIIGIGVLQIKYGNETLFYSFFYNNALKKLFDDYSKTLTKK</sequence>
<keyword evidence="1" id="KW-0472">Membrane</keyword>
<keyword evidence="1" id="KW-0812">Transmembrane</keyword>
<dbReference type="STRING" id="1034807.FBFL15_2793"/>
<keyword evidence="1" id="KW-1133">Transmembrane helix</keyword>
<gene>
    <name evidence="2" type="ordered locus">FBFL15_2793</name>
</gene>
<dbReference type="KEGG" id="fbr:FBFL15_2793"/>
<proteinExistence type="predicted"/>
<keyword evidence="3" id="KW-1185">Reference proteome</keyword>